<evidence type="ECO:0000313" key="2">
    <source>
        <dbReference type="Proteomes" id="UP000371977"/>
    </source>
</evidence>
<name>A0A6C2C7C4_9LACO</name>
<dbReference type="OrthoDB" id="2339486at2"/>
<dbReference type="Proteomes" id="UP000371977">
    <property type="component" value="Unassembled WGS sequence"/>
</dbReference>
<keyword evidence="2" id="KW-1185">Reference proteome</keyword>
<reference evidence="1 2" key="1">
    <citation type="submission" date="2019-01" db="EMBL/GenBank/DDBJ databases">
        <title>Weissella sp. nov., a novel lactic acid bacterium isolated from animal feces.</title>
        <authorList>
            <person name="Wang L.-T."/>
        </authorList>
    </citation>
    <scope>NUCLEOTIDE SEQUENCE [LARGE SCALE GENOMIC DNA]</scope>
    <source>
        <strain evidence="1 2">8H-2</strain>
    </source>
</reference>
<dbReference type="AlphaFoldDB" id="A0A6C2C7C4"/>
<protein>
    <submittedName>
        <fullName evidence="1">Uncharacterized protein</fullName>
    </submittedName>
</protein>
<dbReference type="EMBL" id="SDGZ01000013">
    <property type="protein sequence ID" value="TYC49890.1"/>
    <property type="molecule type" value="Genomic_DNA"/>
</dbReference>
<sequence>MTDQFLGKIRLEITTGEHKSTWEYSSFGTLMINFTSSFSDDSEPSSTTVDIFNLSQDSQNFIQKGSYVVLSAGYQDDIGVISEGTINYVYPRTSDGNGEIKSSFTFLEGEDYSKKEINLSLSNGISAQDVITRVSQAAGIPISEINLQKEKSYSDGYSVEGSAMDALTEVAEDAGSKLFYKRGRIIINAVTNSSDNALVYDAQHGLIGFPQPLDWSSDDDIAGYSVELLLNHRITVGQGIKLNSRYGGGGIYHFRNGEHSFDGTSFRTTGEII</sequence>
<evidence type="ECO:0000313" key="1">
    <source>
        <dbReference type="EMBL" id="TYC49890.1"/>
    </source>
</evidence>
<proteinExistence type="predicted"/>
<dbReference type="RefSeq" id="WP_148622449.1">
    <property type="nucleotide sequence ID" value="NZ_SDGZ01000013.1"/>
</dbReference>
<comment type="caution">
    <text evidence="1">The sequence shown here is derived from an EMBL/GenBank/DDBJ whole genome shotgun (WGS) entry which is preliminary data.</text>
</comment>
<dbReference type="NCBIfam" id="NF047561">
    <property type="entry name" value="orf58_phage_fam"/>
    <property type="match status" value="1"/>
</dbReference>
<accession>A0A6C2C7C4</accession>
<gene>
    <name evidence="1" type="ORF">ESZ50_04680</name>
</gene>
<organism evidence="1 2">
    <name type="scientific">Weissella muntiaci</name>
    <dbReference type="NCBI Taxonomy" id="2508881"/>
    <lineage>
        <taxon>Bacteria</taxon>
        <taxon>Bacillati</taxon>
        <taxon>Bacillota</taxon>
        <taxon>Bacilli</taxon>
        <taxon>Lactobacillales</taxon>
        <taxon>Lactobacillaceae</taxon>
        <taxon>Weissella</taxon>
    </lineage>
</organism>